<feature type="region of interest" description="Disordered" evidence="1">
    <location>
        <begin position="1"/>
        <end position="21"/>
    </location>
</feature>
<evidence type="ECO:0000313" key="4">
    <source>
        <dbReference type="Proteomes" id="UP001145799"/>
    </source>
</evidence>
<organism evidence="2 4">
    <name type="scientific">Glycomyces lechevalierae</name>
    <dbReference type="NCBI Taxonomy" id="256034"/>
    <lineage>
        <taxon>Bacteria</taxon>
        <taxon>Bacillati</taxon>
        <taxon>Actinomycetota</taxon>
        <taxon>Actinomycetes</taxon>
        <taxon>Glycomycetales</taxon>
        <taxon>Glycomycetaceae</taxon>
        <taxon>Glycomyces</taxon>
    </lineage>
</organism>
<evidence type="ECO:0000256" key="1">
    <source>
        <dbReference type="SAM" id="MobiDB-lite"/>
    </source>
</evidence>
<comment type="caution">
    <text evidence="2">The sequence shown here is derived from an EMBL/GenBank/DDBJ whole genome shotgun (WGS) entry which is preliminary data.</text>
</comment>
<dbReference type="EMBL" id="JAPZVQ010000008">
    <property type="protein sequence ID" value="MDA1386287.1"/>
    <property type="molecule type" value="Genomic_DNA"/>
</dbReference>
<sequence length="111" mass="12667">MDRPTTRAKDPQDRYNLRSDGEPGIHGHLGWFRRGPAVFTLYEIPADQSCYPNTPAVYLLDCDDGVGPHEVCRIEADAMDEPMWNGAWKNDEWCPWLLKRVRALIAAPRDA</sequence>
<evidence type="ECO:0000313" key="5">
    <source>
        <dbReference type="Proteomes" id="UP001183604"/>
    </source>
</evidence>
<name>A0A9X3PNI2_9ACTN</name>
<dbReference type="EMBL" id="JAVDYD010000001">
    <property type="protein sequence ID" value="MDR7338241.1"/>
    <property type="molecule type" value="Genomic_DNA"/>
</dbReference>
<reference evidence="2" key="1">
    <citation type="submission" date="2022-12" db="EMBL/GenBank/DDBJ databases">
        <title>Gycomyces niveus sp.nov., a novel actinomycete isolated from soil in Shouguang.</title>
        <authorList>
            <person name="Yang X."/>
        </authorList>
    </citation>
    <scope>NUCLEOTIDE SEQUENCE</scope>
    <source>
        <strain evidence="2">DSM 44724</strain>
    </source>
</reference>
<dbReference type="Proteomes" id="UP001145799">
    <property type="component" value="Unassembled WGS sequence"/>
</dbReference>
<keyword evidence="5" id="KW-1185">Reference proteome</keyword>
<dbReference type="RefSeq" id="WP_270122754.1">
    <property type="nucleotide sequence ID" value="NZ_BAAAOM010000005.1"/>
</dbReference>
<accession>A0A9X3PNI2</accession>
<reference evidence="3 5" key="2">
    <citation type="submission" date="2023-07" db="EMBL/GenBank/DDBJ databases">
        <title>Sequencing the genomes of 1000 actinobacteria strains.</title>
        <authorList>
            <person name="Klenk H.-P."/>
        </authorList>
    </citation>
    <scope>NUCLEOTIDE SEQUENCE [LARGE SCALE GENOMIC DNA]</scope>
    <source>
        <strain evidence="3 5">DSM 44724</strain>
    </source>
</reference>
<gene>
    <name evidence="3" type="ORF">J2S69_001960</name>
    <name evidence="2" type="ORF">O2L01_14925</name>
</gene>
<proteinExistence type="predicted"/>
<dbReference type="AlphaFoldDB" id="A0A9X3PNI2"/>
<protein>
    <submittedName>
        <fullName evidence="2">Uncharacterized protein</fullName>
    </submittedName>
</protein>
<dbReference type="Proteomes" id="UP001183604">
    <property type="component" value="Unassembled WGS sequence"/>
</dbReference>
<evidence type="ECO:0000313" key="3">
    <source>
        <dbReference type="EMBL" id="MDR7338241.1"/>
    </source>
</evidence>
<evidence type="ECO:0000313" key="2">
    <source>
        <dbReference type="EMBL" id="MDA1386287.1"/>
    </source>
</evidence>